<keyword evidence="3 6" id="KW-0731">Sigma factor</keyword>
<dbReference type="PANTHER" id="PTHR30603">
    <property type="entry name" value="RNA POLYMERASE SIGMA FACTOR RPO"/>
    <property type="match status" value="1"/>
</dbReference>
<keyword evidence="1 6" id="KW-0963">Cytoplasm</keyword>
<dbReference type="Pfam" id="PF04542">
    <property type="entry name" value="Sigma70_r2"/>
    <property type="match status" value="1"/>
</dbReference>
<dbReference type="CDD" id="cd06171">
    <property type="entry name" value="Sigma70_r4"/>
    <property type="match status" value="1"/>
</dbReference>
<reference evidence="11" key="1">
    <citation type="submission" date="2017-09" db="EMBL/GenBank/DDBJ databases">
        <title>Depth-based differentiation of microbial function through sediment-hosted aquifers and enrichment of novel symbionts in the deep terrestrial subsurface.</title>
        <authorList>
            <person name="Probst A.J."/>
            <person name="Ladd B."/>
            <person name="Jarett J.K."/>
            <person name="Geller-Mcgrath D.E."/>
            <person name="Sieber C.M.K."/>
            <person name="Emerson J.B."/>
            <person name="Anantharaman K."/>
            <person name="Thomas B.C."/>
            <person name="Malmstrom R."/>
            <person name="Stieglmeier M."/>
            <person name="Klingl A."/>
            <person name="Woyke T."/>
            <person name="Ryan C.M."/>
            <person name="Banfield J.F."/>
        </authorList>
    </citation>
    <scope>NUCLEOTIDE SEQUENCE [LARGE SCALE GENOMIC DNA]</scope>
</reference>
<comment type="subunit">
    <text evidence="6">Interacts transiently with the RNA polymerase catalytic core.</text>
</comment>
<feature type="region of interest" description="Sigma-70 factor domain-3" evidence="6">
    <location>
        <begin position="246"/>
        <end position="322"/>
    </location>
</feature>
<feature type="compositionally biased region" description="Acidic residues" evidence="7">
    <location>
        <begin position="57"/>
        <end position="69"/>
    </location>
</feature>
<keyword evidence="5 6" id="KW-0804">Transcription</keyword>
<evidence type="ECO:0000256" key="5">
    <source>
        <dbReference type="ARBA" id="ARBA00023163"/>
    </source>
</evidence>
<evidence type="ECO:0000313" key="10">
    <source>
        <dbReference type="EMBL" id="PIZ41421.1"/>
    </source>
</evidence>
<dbReference type="Gene3D" id="1.10.220.120">
    <property type="entry name" value="Sigma-70 factor, region 1.1"/>
    <property type="match status" value="1"/>
</dbReference>
<evidence type="ECO:0000259" key="8">
    <source>
        <dbReference type="PROSITE" id="PS00715"/>
    </source>
</evidence>
<dbReference type="InterPro" id="IPR000943">
    <property type="entry name" value="RNA_pol_sigma70"/>
</dbReference>
<protein>
    <recommendedName>
        <fullName evidence="6">RNA polymerase sigma factor SigA</fullName>
    </recommendedName>
</protein>
<dbReference type="PROSITE" id="PS00716">
    <property type="entry name" value="SIGMA70_2"/>
    <property type="match status" value="1"/>
</dbReference>
<accession>A0A2M7T9R4</accession>
<proteinExistence type="inferred from homology"/>
<dbReference type="InterPro" id="IPR036388">
    <property type="entry name" value="WH-like_DNA-bd_sf"/>
</dbReference>
<evidence type="ECO:0000256" key="3">
    <source>
        <dbReference type="ARBA" id="ARBA00023082"/>
    </source>
</evidence>
<dbReference type="AlphaFoldDB" id="A0A2M7T9R4"/>
<comment type="function">
    <text evidence="6">Sigma factors are initiation factors that promote the attachment of RNA polymerase to specific initiation sites and are then released. This sigma factor is the primary sigma factor during exponential growth.</text>
</comment>
<dbReference type="InterPro" id="IPR013324">
    <property type="entry name" value="RNA_pol_sigma_r3/r4-like"/>
</dbReference>
<evidence type="ECO:0000256" key="1">
    <source>
        <dbReference type="ARBA" id="ARBA00022490"/>
    </source>
</evidence>
<dbReference type="GO" id="GO:0016987">
    <property type="term" value="F:sigma factor activity"/>
    <property type="evidence" value="ECO:0007669"/>
    <property type="project" value="UniProtKB-UniRule"/>
</dbReference>
<dbReference type="InterPro" id="IPR009042">
    <property type="entry name" value="RNA_pol_sigma70_r1_2"/>
</dbReference>
<dbReference type="FunFam" id="1.10.601.10:FF:000001">
    <property type="entry name" value="RNA polymerase sigma factor SigA"/>
    <property type="match status" value="1"/>
</dbReference>
<dbReference type="EMBL" id="PFNG01000059">
    <property type="protein sequence ID" value="PIZ41421.1"/>
    <property type="molecule type" value="Genomic_DNA"/>
</dbReference>
<dbReference type="GO" id="GO:0003677">
    <property type="term" value="F:DNA binding"/>
    <property type="evidence" value="ECO:0007669"/>
    <property type="project" value="UniProtKB-UniRule"/>
</dbReference>
<dbReference type="PRINTS" id="PR00046">
    <property type="entry name" value="SIGMA70FCT"/>
</dbReference>
<dbReference type="Pfam" id="PF03979">
    <property type="entry name" value="Sigma70_r1_1"/>
    <property type="match status" value="1"/>
</dbReference>
<dbReference type="PANTHER" id="PTHR30603:SF60">
    <property type="entry name" value="RNA POLYMERASE SIGMA FACTOR RPOD"/>
    <property type="match status" value="1"/>
</dbReference>
<dbReference type="InterPro" id="IPR014284">
    <property type="entry name" value="RNA_pol_sigma-70_dom"/>
</dbReference>
<feature type="region of interest" description="Disordered" evidence="7">
    <location>
        <begin position="57"/>
        <end position="80"/>
    </location>
</feature>
<dbReference type="InterPro" id="IPR050239">
    <property type="entry name" value="Sigma-70_RNA_pol_init_factors"/>
</dbReference>
<dbReference type="HAMAP" id="MF_00963">
    <property type="entry name" value="Sigma70_RpoD_SigA"/>
    <property type="match status" value="1"/>
</dbReference>
<evidence type="ECO:0000313" key="11">
    <source>
        <dbReference type="Proteomes" id="UP000230956"/>
    </source>
</evidence>
<dbReference type="Gene3D" id="1.10.10.10">
    <property type="entry name" value="Winged helix-like DNA-binding domain superfamily/Winged helix DNA-binding domain"/>
    <property type="match status" value="2"/>
</dbReference>
<dbReference type="InterPro" id="IPR028630">
    <property type="entry name" value="Sigma70_RpoD"/>
</dbReference>
<dbReference type="InterPro" id="IPR007630">
    <property type="entry name" value="RNA_pol_sigma70_r4"/>
</dbReference>
<dbReference type="InterPro" id="IPR007624">
    <property type="entry name" value="RNA_pol_sigma70_r3"/>
</dbReference>
<dbReference type="NCBIfam" id="TIGR02937">
    <property type="entry name" value="sigma70-ECF"/>
    <property type="match status" value="1"/>
</dbReference>
<feature type="region of interest" description="Sigma-70 factor domain-2" evidence="6">
    <location>
        <begin position="167"/>
        <end position="237"/>
    </location>
</feature>
<evidence type="ECO:0000256" key="2">
    <source>
        <dbReference type="ARBA" id="ARBA00023015"/>
    </source>
</evidence>
<feature type="domain" description="RNA polymerase sigma-70" evidence="8">
    <location>
        <begin position="191"/>
        <end position="204"/>
    </location>
</feature>
<dbReference type="InterPro" id="IPR007127">
    <property type="entry name" value="RNA_pol_sigma_70_r1_1"/>
</dbReference>
<dbReference type="Pfam" id="PF04539">
    <property type="entry name" value="Sigma70_r3"/>
    <property type="match status" value="1"/>
</dbReference>
<keyword evidence="4 6" id="KW-0238">DNA-binding</keyword>
<feature type="compositionally biased region" description="Basic and acidic residues" evidence="7">
    <location>
        <begin position="70"/>
        <end position="80"/>
    </location>
</feature>
<dbReference type="Gene3D" id="1.10.601.10">
    <property type="entry name" value="RNA Polymerase Primary Sigma Factor"/>
    <property type="match status" value="2"/>
</dbReference>
<dbReference type="FunFam" id="1.10.10.10:FF:000002">
    <property type="entry name" value="RNA polymerase sigma factor SigA"/>
    <property type="match status" value="1"/>
</dbReference>
<evidence type="ECO:0000256" key="4">
    <source>
        <dbReference type="ARBA" id="ARBA00023125"/>
    </source>
</evidence>
<evidence type="ECO:0000256" key="7">
    <source>
        <dbReference type="SAM" id="MobiDB-lite"/>
    </source>
</evidence>
<evidence type="ECO:0000256" key="6">
    <source>
        <dbReference type="HAMAP-Rule" id="MF_00963"/>
    </source>
</evidence>
<comment type="similarity">
    <text evidence="6">Belongs to the sigma-70 factor family. RpoD/SigA subfamily.</text>
</comment>
<dbReference type="Pfam" id="PF00140">
    <property type="entry name" value="Sigma70_r1_2"/>
    <property type="match status" value="1"/>
</dbReference>
<keyword evidence="2 6" id="KW-0805">Transcription regulation</keyword>
<feature type="short sequence motif" description="Interaction with polymerase core subunit RpoC" evidence="6">
    <location>
        <begin position="191"/>
        <end position="194"/>
    </location>
</feature>
<dbReference type="SUPFAM" id="SSF88659">
    <property type="entry name" value="Sigma3 and sigma4 domains of RNA polymerase sigma factors"/>
    <property type="match status" value="2"/>
</dbReference>
<organism evidence="10 11">
    <name type="scientific">Candidatus Aquicultor secundus</name>
    <dbReference type="NCBI Taxonomy" id="1973895"/>
    <lineage>
        <taxon>Bacteria</taxon>
        <taxon>Bacillati</taxon>
        <taxon>Actinomycetota</taxon>
        <taxon>Candidatus Aquicultoria</taxon>
        <taxon>Candidatus Aquicultorales</taxon>
        <taxon>Candidatus Aquicultoraceae</taxon>
        <taxon>Candidatus Aquicultor</taxon>
    </lineage>
</organism>
<dbReference type="Proteomes" id="UP000230956">
    <property type="component" value="Unassembled WGS sequence"/>
</dbReference>
<dbReference type="InterPro" id="IPR042189">
    <property type="entry name" value="RNA_pol_sigma_70_r1_1_sf"/>
</dbReference>
<dbReference type="GO" id="GO:0005737">
    <property type="term" value="C:cytoplasm"/>
    <property type="evidence" value="ECO:0007669"/>
    <property type="project" value="UniProtKB-SubCell"/>
</dbReference>
<dbReference type="InterPro" id="IPR007627">
    <property type="entry name" value="RNA_pol_sigma70_r2"/>
</dbReference>
<dbReference type="GO" id="GO:0006352">
    <property type="term" value="P:DNA-templated transcription initiation"/>
    <property type="evidence" value="ECO:0007669"/>
    <property type="project" value="UniProtKB-UniRule"/>
</dbReference>
<feature type="region of interest" description="Sigma-70 factor domain-4" evidence="6">
    <location>
        <begin position="335"/>
        <end position="388"/>
    </location>
</feature>
<dbReference type="InterPro" id="IPR013325">
    <property type="entry name" value="RNA_pol_sigma_r2"/>
</dbReference>
<sequence length="400" mass="45696">MPEVKQLIATGQEKGVLTADQINDALEAVDLTSEQIDNIYIHLFNAGVEIIGISDDNEDEDELDVDPETEETKVLPEEEEEEAKKAVVQEIDLSVKAPTNDPVRMYLKEIGKVPLLTAKEEVTLAKRIEAGEKAAETLEREEESLPRDEVRKLRRVERDGMNAKKKLVEANLRLVVSIAKRYVGRGMLFLDLIQEGNLGLIRAVEKFDYRKGFKFSTYATWWIRQAITRAIADQARTIRIPVHMVETINKLIRIQRQLLQELGREPMPEEIADEMGLTPEKVREILKISQEPVSLETPIGEEEDSQLGDFIEDQEAEVPADAASFSLLQEQLQEVLDTLSERERKVIELRFGLIDGHPRTLEEVGRVFGVTRERIRQIESKTLSKLRHPNRSAKLRDYLE</sequence>
<evidence type="ECO:0000259" key="9">
    <source>
        <dbReference type="PROSITE" id="PS00716"/>
    </source>
</evidence>
<dbReference type="Pfam" id="PF04545">
    <property type="entry name" value="Sigma70_r4"/>
    <property type="match status" value="1"/>
</dbReference>
<dbReference type="InterPro" id="IPR012760">
    <property type="entry name" value="RNA_pol_sigma_RpoD_C"/>
</dbReference>
<dbReference type="SUPFAM" id="SSF88946">
    <property type="entry name" value="Sigma2 domain of RNA polymerase sigma factors"/>
    <property type="match status" value="1"/>
</dbReference>
<dbReference type="FunFam" id="1.10.10.10:FF:000004">
    <property type="entry name" value="RNA polymerase sigma factor SigA"/>
    <property type="match status" value="1"/>
</dbReference>
<comment type="caution">
    <text evidence="10">The sequence shown here is derived from an EMBL/GenBank/DDBJ whole genome shotgun (WGS) entry which is preliminary data.</text>
</comment>
<gene>
    <name evidence="10" type="primary">rpoD</name>
    <name evidence="6" type="synonym">sigA</name>
    <name evidence="10" type="ORF">COY37_02360</name>
</gene>
<dbReference type="NCBIfam" id="TIGR02393">
    <property type="entry name" value="RpoD_Cterm"/>
    <property type="match status" value="1"/>
</dbReference>
<feature type="domain" description="RNA polymerase sigma-70" evidence="9">
    <location>
        <begin position="360"/>
        <end position="386"/>
    </location>
</feature>
<comment type="subcellular location">
    <subcellularLocation>
        <location evidence="6">Cytoplasm</location>
    </subcellularLocation>
</comment>
<dbReference type="PROSITE" id="PS00715">
    <property type="entry name" value="SIGMA70_1"/>
    <property type="match status" value="1"/>
</dbReference>
<feature type="DNA-binding region" description="H-T-H motif" evidence="6">
    <location>
        <begin position="361"/>
        <end position="380"/>
    </location>
</feature>
<name>A0A2M7T9R4_9ACTN</name>